<dbReference type="AlphaFoldDB" id="D2RHI1"/>
<name>D2RHI1_ARCPA</name>
<dbReference type="RefSeq" id="WP_012940092.1">
    <property type="nucleotide sequence ID" value="NC_013741.1"/>
</dbReference>
<organism evidence="1 2">
    <name type="scientific">Archaeoglobus profundus (strain DSM 5631 / JCM 9629 / NBRC 100127 / Av18)</name>
    <dbReference type="NCBI Taxonomy" id="572546"/>
    <lineage>
        <taxon>Archaea</taxon>
        <taxon>Methanobacteriati</taxon>
        <taxon>Methanobacteriota</taxon>
        <taxon>Archaeoglobi</taxon>
        <taxon>Archaeoglobales</taxon>
        <taxon>Archaeoglobaceae</taxon>
        <taxon>Archaeoglobus</taxon>
    </lineage>
</organism>
<protein>
    <submittedName>
        <fullName evidence="1">Uncharacterized Zn-finger protein-like protein</fullName>
    </submittedName>
</protein>
<keyword evidence="2" id="KW-1185">Reference proteome</keyword>
<dbReference type="OrthoDB" id="23364at2157"/>
<dbReference type="KEGG" id="apo:Arcpr_0692"/>
<dbReference type="HOGENOM" id="CLU_110112_0_0_2"/>
<dbReference type="eggNOG" id="arCOG02680">
    <property type="taxonomic scope" value="Archaea"/>
</dbReference>
<sequence length="191" mass="22134">MKVVEYCDVCEDETEHELIRPEKNLYRCRVCGSVRQIIPEREIEIKAIISTSGESEVGRVRAKESEMLRVGEEVVVETGEEVKVGEITALELKDRKRVEIAEAKDVYTVWLRNVSEVDVKFSLHKGAVTTPYKMRTTGETEFEVGERINIDNFIFRITRIKKLDGKLLKKRGDRAKAKEIKRIYAIFERKV</sequence>
<gene>
    <name evidence="1" type="ordered locus">Arcpr_0692</name>
</gene>
<evidence type="ECO:0000313" key="1">
    <source>
        <dbReference type="EMBL" id="ADB57756.1"/>
    </source>
</evidence>
<dbReference type="PaxDb" id="572546-Arcpr_0692"/>
<dbReference type="EMBL" id="CP001857">
    <property type="protein sequence ID" value="ADB57756.1"/>
    <property type="molecule type" value="Genomic_DNA"/>
</dbReference>
<dbReference type="PANTHER" id="PTHR42195:SF1">
    <property type="entry name" value="ZINC FINGER PROTEIN"/>
    <property type="match status" value="1"/>
</dbReference>
<dbReference type="Pfam" id="PF19769">
    <property type="entry name" value="CPxCG_zf"/>
    <property type="match status" value="1"/>
</dbReference>
<dbReference type="PANTHER" id="PTHR42195">
    <property type="entry name" value="UCP015877 FAMILY PROTEIN"/>
    <property type="match status" value="1"/>
</dbReference>
<dbReference type="InterPro" id="IPR012041">
    <property type="entry name" value="Znf_CPxCG-like"/>
</dbReference>
<dbReference type="GeneID" id="8739352"/>
<dbReference type="PIRSF" id="PIRSF015877">
    <property type="entry name" value="UCP015877"/>
    <property type="match status" value="1"/>
</dbReference>
<proteinExistence type="predicted"/>
<reference evidence="1 2" key="1">
    <citation type="journal article" date="2010" name="Stand. Genomic Sci.">
        <title>Complete genome sequence of Archaeoglobus profundus type strain (AV18).</title>
        <authorList>
            <person name="von Jan M."/>
            <person name="Lapidus A."/>
            <person name="Del Rio T.G."/>
            <person name="Copeland A."/>
            <person name="Tice H."/>
            <person name="Cheng J.F."/>
            <person name="Lucas S."/>
            <person name="Chen F."/>
            <person name="Nolan M."/>
            <person name="Goodwin L."/>
            <person name="Han C."/>
            <person name="Pitluck S."/>
            <person name="Liolios K."/>
            <person name="Ivanova N."/>
            <person name="Mavromatis K."/>
            <person name="Ovchinnikova G."/>
            <person name="Chertkov O."/>
            <person name="Pati A."/>
            <person name="Chen A."/>
            <person name="Palaniappan K."/>
            <person name="Land M."/>
            <person name="Hauser L."/>
            <person name="Chang Y.J."/>
            <person name="Jeffries C.D."/>
            <person name="Saunders E."/>
            <person name="Brettin T."/>
            <person name="Detter J.C."/>
            <person name="Chain P."/>
            <person name="Eichinger K."/>
            <person name="Huber H."/>
            <person name="Spring S."/>
            <person name="Rohde M."/>
            <person name="Goker M."/>
            <person name="Wirth R."/>
            <person name="Woyke T."/>
            <person name="Bristow J."/>
            <person name="Eisen J.A."/>
            <person name="Markowitz V."/>
            <person name="Hugenholtz P."/>
            <person name="Kyrpides N.C."/>
            <person name="Klenk H.P."/>
        </authorList>
    </citation>
    <scope>NUCLEOTIDE SEQUENCE [LARGE SCALE GENOMIC DNA]</scope>
    <source>
        <strain evidence="2">DSM 5631 / JCM 9629 / NBRC 100127 / Av18</strain>
    </source>
</reference>
<accession>D2RHI1</accession>
<dbReference type="Proteomes" id="UP000001901">
    <property type="component" value="Chromosome"/>
</dbReference>
<evidence type="ECO:0000313" key="2">
    <source>
        <dbReference type="Proteomes" id="UP000001901"/>
    </source>
</evidence>
<dbReference type="STRING" id="572546.Arcpr_0692"/>